<evidence type="ECO:0000313" key="5">
    <source>
        <dbReference type="EMBL" id="VVT45042.1"/>
    </source>
</evidence>
<dbReference type="OrthoDB" id="5427633at2759"/>
<organism evidence="5 6">
    <name type="scientific">Magnusiomyces paraingens</name>
    <dbReference type="NCBI Taxonomy" id="2606893"/>
    <lineage>
        <taxon>Eukaryota</taxon>
        <taxon>Fungi</taxon>
        <taxon>Dikarya</taxon>
        <taxon>Ascomycota</taxon>
        <taxon>Saccharomycotina</taxon>
        <taxon>Dipodascomycetes</taxon>
        <taxon>Dipodascales</taxon>
        <taxon>Dipodascaceae</taxon>
        <taxon>Magnusiomyces</taxon>
    </lineage>
</organism>
<sequence>MFFSPEILTNRSSGLSTIWLMATLGNKPSAASAKLSRKDILATEISGVCRIIINPDGPLALRLSSNLLYGVSLVYQQQISYLLTDVSQMRSKITMENIFNLITLDPKMAKAKKSSLVLRNDLNTFNIDHVLLPMDPFPAFLAPHGEEDDNDITLHSINRLPNVLGQDMDEDPDLRAVHTNLLLNEEDEALAIDLGFEFGEDGELQFYDNNTGRPSSFNSSQSTLNGNETRRLLDAINDQDEIVDGAEFMAQARVNRPSDLYNQEEEQDYRNDDYDGCGGGGGEDPNPPANLEDEEQIDYNNLPDLNDMFPPLQQVPNPTTRNPEGEEESTAFTETQNARLDEHIESIINAHNNSSSLSERAAAVAAATTTQPPAPARTGPVLRKCPYDEEIGLSSDILREFRENYVTNMTALNSAKRRRLETKQNRLITVQSVLQKSMGLHPFGRFLATFPLENVSLSPPLETGRSAVAGPLVPASRQPSLDIEIGRGPDSTPRNFSLGLSPQPIRIGSDSSSNPHHHHHHRSLSNGPFDIPSPIIPRQTSQRPGINVNNLDDIEEDEADGSEIMRMAYQRLKDQREGRAPQLPTPHLDQNENRDAYLNWDYEDQQQPYNDNYDAHDNSVIHHNVGRNNNLDFDLELDLNGDLGLDVVLDNFYESSSGEDNSSVDGEREGGHNTIQFGGDRQGIFGAPIKKNRYNNERHFFNYTRRMASKITNHQPLSSSSSKFRQRLRVGSHSQSPSPSVLETSDSSGESLEEGGSRNLAVLNRNHIVGSKDPVPFDVLFPVGTTSRREAAGAFMMVLKLVTNGRMRVRQQQGGSTNIGRGGDGRGSFETSRSGIWLFI</sequence>
<proteinExistence type="predicted"/>
<reference evidence="5 6" key="1">
    <citation type="submission" date="2019-09" db="EMBL/GenBank/DDBJ databases">
        <authorList>
            <person name="Brejova B."/>
        </authorList>
    </citation>
    <scope>NUCLEOTIDE SEQUENCE [LARGE SCALE GENOMIC DNA]</scope>
</reference>
<feature type="compositionally biased region" description="Polar residues" evidence="3">
    <location>
        <begin position="711"/>
        <end position="723"/>
    </location>
</feature>
<evidence type="ECO:0000256" key="1">
    <source>
        <dbReference type="ARBA" id="ARBA00004123"/>
    </source>
</evidence>
<dbReference type="GO" id="GO:0003682">
    <property type="term" value="F:chromatin binding"/>
    <property type="evidence" value="ECO:0007669"/>
    <property type="project" value="TreeGrafter"/>
</dbReference>
<comment type="subcellular location">
    <subcellularLocation>
        <location evidence="1">Nucleus</location>
    </subcellularLocation>
</comment>
<feature type="region of interest" description="Disordered" evidence="3">
    <location>
        <begin position="711"/>
        <end position="755"/>
    </location>
</feature>
<dbReference type="GeneID" id="43579441"/>
<dbReference type="GO" id="GO:0005634">
    <property type="term" value="C:nucleus"/>
    <property type="evidence" value="ECO:0007669"/>
    <property type="project" value="UniProtKB-SubCell"/>
</dbReference>
<gene>
    <name evidence="5" type="ORF">SAPINGB_P000618</name>
</gene>
<feature type="compositionally biased region" description="Polar residues" evidence="3">
    <location>
        <begin position="655"/>
        <end position="664"/>
    </location>
</feature>
<feature type="region of interest" description="Disordered" evidence="3">
    <location>
        <begin position="470"/>
        <end position="555"/>
    </location>
</feature>
<dbReference type="EMBL" id="CABVLU010000001">
    <property type="protein sequence ID" value="VVT45042.1"/>
    <property type="molecule type" value="Genomic_DNA"/>
</dbReference>
<dbReference type="AlphaFoldDB" id="A0A5E8B0X4"/>
<keyword evidence="2" id="KW-0539">Nucleus</keyword>
<keyword evidence="6" id="KW-1185">Reference proteome</keyword>
<dbReference type="RefSeq" id="XP_031851232.1">
    <property type="nucleotide sequence ID" value="XM_031995341.1"/>
</dbReference>
<evidence type="ECO:0000256" key="3">
    <source>
        <dbReference type="SAM" id="MobiDB-lite"/>
    </source>
</evidence>
<dbReference type="PANTHER" id="PTHR12585">
    <property type="entry name" value="SCC1 / RAD21 FAMILY MEMBER"/>
    <property type="match status" value="1"/>
</dbReference>
<dbReference type="GO" id="GO:0030892">
    <property type="term" value="C:mitotic cohesin complex"/>
    <property type="evidence" value="ECO:0007669"/>
    <property type="project" value="TreeGrafter"/>
</dbReference>
<dbReference type="InterPro" id="IPR039781">
    <property type="entry name" value="Rad21/Rec8-like"/>
</dbReference>
<name>A0A5E8B0X4_9ASCO</name>
<evidence type="ECO:0000259" key="4">
    <source>
        <dbReference type="Pfam" id="PF04825"/>
    </source>
</evidence>
<feature type="compositionally biased region" description="Polar residues" evidence="3">
    <location>
        <begin position="732"/>
        <end position="744"/>
    </location>
</feature>
<evidence type="ECO:0000256" key="2">
    <source>
        <dbReference type="ARBA" id="ARBA00023242"/>
    </source>
</evidence>
<feature type="domain" description="Rad21/Rec8-like protein N-terminal" evidence="4">
    <location>
        <begin position="1"/>
        <end position="108"/>
    </location>
</feature>
<feature type="region of interest" description="Disordered" evidence="3">
    <location>
        <begin position="313"/>
        <end position="334"/>
    </location>
</feature>
<feature type="compositionally biased region" description="Polar residues" evidence="3">
    <location>
        <begin position="538"/>
        <end position="550"/>
    </location>
</feature>
<dbReference type="PANTHER" id="PTHR12585:SF69">
    <property type="entry name" value="FI11703P"/>
    <property type="match status" value="1"/>
</dbReference>
<evidence type="ECO:0000313" key="6">
    <source>
        <dbReference type="Proteomes" id="UP000398389"/>
    </source>
</evidence>
<dbReference type="InterPro" id="IPR006910">
    <property type="entry name" value="Rad21_Rec8_N"/>
</dbReference>
<dbReference type="Pfam" id="PF04825">
    <property type="entry name" value="Rad21_Rec8_N"/>
    <property type="match status" value="1"/>
</dbReference>
<feature type="region of interest" description="Disordered" evidence="3">
    <location>
        <begin position="655"/>
        <end position="682"/>
    </location>
</feature>
<protein>
    <recommendedName>
        <fullName evidence="4">Rad21/Rec8-like protein N-terminal domain-containing protein</fullName>
    </recommendedName>
</protein>
<dbReference type="GO" id="GO:0007064">
    <property type="term" value="P:mitotic sister chromatid cohesion"/>
    <property type="evidence" value="ECO:0007669"/>
    <property type="project" value="TreeGrafter"/>
</dbReference>
<dbReference type="Proteomes" id="UP000398389">
    <property type="component" value="Unassembled WGS sequence"/>
</dbReference>
<feature type="region of interest" description="Disordered" evidence="3">
    <location>
        <begin position="254"/>
        <end position="293"/>
    </location>
</feature>
<dbReference type="GO" id="GO:1990414">
    <property type="term" value="P:replication-born double-strand break repair via sister chromatid exchange"/>
    <property type="evidence" value="ECO:0007669"/>
    <property type="project" value="TreeGrafter"/>
</dbReference>
<accession>A0A5E8B0X4</accession>